<evidence type="ECO:0008006" key="2">
    <source>
        <dbReference type="Google" id="ProtNLM"/>
    </source>
</evidence>
<dbReference type="GO" id="GO:0005975">
    <property type="term" value="P:carbohydrate metabolic process"/>
    <property type="evidence" value="ECO:0007669"/>
    <property type="project" value="InterPro"/>
</dbReference>
<name>X1T9P6_9ZZZZ</name>
<proteinExistence type="predicted"/>
<protein>
    <recommendedName>
        <fullName evidence="2">NodB homology domain-containing protein</fullName>
    </recommendedName>
</protein>
<gene>
    <name evidence="1" type="ORF">S12H4_34009</name>
</gene>
<organism evidence="1">
    <name type="scientific">marine sediment metagenome</name>
    <dbReference type="NCBI Taxonomy" id="412755"/>
    <lineage>
        <taxon>unclassified sequences</taxon>
        <taxon>metagenomes</taxon>
        <taxon>ecological metagenomes</taxon>
    </lineage>
</organism>
<comment type="caution">
    <text evidence="1">The sequence shown here is derived from an EMBL/GenBank/DDBJ whole genome shotgun (WGS) entry which is preliminary data.</text>
</comment>
<dbReference type="SUPFAM" id="SSF88713">
    <property type="entry name" value="Glycoside hydrolase/deacetylase"/>
    <property type="match status" value="1"/>
</dbReference>
<dbReference type="InterPro" id="IPR011330">
    <property type="entry name" value="Glyco_hydro/deAcase_b/a-brl"/>
</dbReference>
<feature type="non-terminal residue" evidence="1">
    <location>
        <position position="109"/>
    </location>
</feature>
<accession>X1T9P6</accession>
<dbReference type="AlphaFoldDB" id="X1T9P6"/>
<dbReference type="EMBL" id="BARW01020090">
    <property type="protein sequence ID" value="GAJ01979.1"/>
    <property type="molecule type" value="Genomic_DNA"/>
</dbReference>
<reference evidence="1" key="1">
    <citation type="journal article" date="2014" name="Front. Microbiol.">
        <title>High frequency of phylogenetically diverse reductive dehalogenase-homologous genes in deep subseafloor sedimentary metagenomes.</title>
        <authorList>
            <person name="Kawai M."/>
            <person name="Futagami T."/>
            <person name="Toyoda A."/>
            <person name="Takaki Y."/>
            <person name="Nishi S."/>
            <person name="Hori S."/>
            <person name="Arai W."/>
            <person name="Tsubouchi T."/>
            <person name="Morono Y."/>
            <person name="Uchiyama I."/>
            <person name="Ito T."/>
            <person name="Fujiyama A."/>
            <person name="Inagaki F."/>
            <person name="Takami H."/>
        </authorList>
    </citation>
    <scope>NUCLEOTIDE SEQUENCE</scope>
    <source>
        <strain evidence="1">Expedition CK06-06</strain>
    </source>
</reference>
<evidence type="ECO:0000313" key="1">
    <source>
        <dbReference type="EMBL" id="GAJ01979.1"/>
    </source>
</evidence>
<sequence>MREELILAIDFTLEKYEELLQTLEDFRIFTVLSYLEERPKSNFVILRHDVDRKPLNALRMAELENRRGIKSTYYFRSVKGVFNPKIIRKIHGLGHEVGYHYETLSKTKG</sequence>